<sequence>PHHQSGGQGQGAAALYLFDVKQERSAIQLTRAKRSQRPTLASNGCELLLVCFALLRRKRQQRVTNETLLSRNVELRKHKYKRKHWPGVRVARALVNWATAASTREWRWQNEFGEVGQLALLQLATDDRRALLIRVQRLTVVPPQLEAFLADRTAIRSWLRPLRLGGHSVTWPTVCRQIWSATVAGLKPLANHMLSVDYFKLQRKADWYTERGLATVVSTDPILIIRVKFRTERGRPRGDQAYYLAERDNRC</sequence>
<reference evidence="2" key="1">
    <citation type="submission" date="2016-11" db="UniProtKB">
        <authorList>
            <consortium name="WormBaseParasite"/>
        </authorList>
    </citation>
    <scope>IDENTIFICATION</scope>
</reference>
<evidence type="ECO:0000313" key="2">
    <source>
        <dbReference type="WBParaSite" id="snap_masked-unitig_20516-processed-gene-0.1-mRNA-1"/>
    </source>
</evidence>
<keyword evidence="1" id="KW-1185">Reference proteome</keyword>
<evidence type="ECO:0000313" key="1">
    <source>
        <dbReference type="Proteomes" id="UP000095280"/>
    </source>
</evidence>
<dbReference type="AlphaFoldDB" id="A0A1I8JLM5"/>
<organism evidence="1 2">
    <name type="scientific">Macrostomum lignano</name>
    <dbReference type="NCBI Taxonomy" id="282301"/>
    <lineage>
        <taxon>Eukaryota</taxon>
        <taxon>Metazoa</taxon>
        <taxon>Spiralia</taxon>
        <taxon>Lophotrochozoa</taxon>
        <taxon>Platyhelminthes</taxon>
        <taxon>Rhabditophora</taxon>
        <taxon>Macrostomorpha</taxon>
        <taxon>Macrostomida</taxon>
        <taxon>Macrostomidae</taxon>
        <taxon>Macrostomum</taxon>
    </lineage>
</organism>
<dbReference type="InterPro" id="IPR036397">
    <property type="entry name" value="RNaseH_sf"/>
</dbReference>
<dbReference type="Proteomes" id="UP000095280">
    <property type="component" value="Unplaced"/>
</dbReference>
<name>A0A1I8JLM5_9PLAT</name>
<dbReference type="WBParaSite" id="snap_masked-unitig_20516-processed-gene-0.1-mRNA-1">
    <property type="protein sequence ID" value="snap_masked-unitig_20516-processed-gene-0.1-mRNA-1"/>
    <property type="gene ID" value="snap_masked-unitig_20516-processed-gene-0.1"/>
</dbReference>
<protein>
    <submittedName>
        <fullName evidence="2">PseudoU_synth_2 domain-containing protein</fullName>
    </submittedName>
</protein>
<dbReference type="GO" id="GO:0003676">
    <property type="term" value="F:nucleic acid binding"/>
    <property type="evidence" value="ECO:0007669"/>
    <property type="project" value="InterPro"/>
</dbReference>
<accession>A0A1I8JLM5</accession>
<proteinExistence type="predicted"/>
<dbReference type="Gene3D" id="3.30.420.10">
    <property type="entry name" value="Ribonuclease H-like superfamily/Ribonuclease H"/>
    <property type="match status" value="1"/>
</dbReference>